<organism evidence="6">
    <name type="scientific">Thelazia callipaeda</name>
    <name type="common">Oriental eyeworm</name>
    <name type="synonym">Parasitic nematode</name>
    <dbReference type="NCBI Taxonomy" id="103827"/>
    <lineage>
        <taxon>Eukaryota</taxon>
        <taxon>Metazoa</taxon>
        <taxon>Ecdysozoa</taxon>
        <taxon>Nematoda</taxon>
        <taxon>Chromadorea</taxon>
        <taxon>Rhabditida</taxon>
        <taxon>Spirurina</taxon>
        <taxon>Spiruromorpha</taxon>
        <taxon>Thelazioidea</taxon>
        <taxon>Thelaziidae</taxon>
        <taxon>Thelazia</taxon>
    </lineage>
</organism>
<evidence type="ECO:0000313" key="5">
    <source>
        <dbReference type="Proteomes" id="UP000276776"/>
    </source>
</evidence>
<gene>
    <name evidence="4" type="ORF">TCLT_LOCUS10630</name>
</gene>
<feature type="compositionally biased region" description="Low complexity" evidence="2">
    <location>
        <begin position="223"/>
        <end position="239"/>
    </location>
</feature>
<dbReference type="OrthoDB" id="406096at2759"/>
<dbReference type="STRING" id="103827.A0A0N5DBS9"/>
<sequence>MTISVRYKYLFTWFLLSFIVRTTDSAACPDITGSSEEGKVTYFQSNNAMKHSPGTVAMRLCNYGHVNSLPLTVYCLMDGQWNDKLGECTIASDTCSAHESGSKVTYFPPEKNGKYPTGTLAMLVCSLDEPHSGPLFAACLHGKWTTKLGECHSSNDDNPPKHNSDTNNHTPDANNHSPDNHTPDINNHSPDNHMSDGTANSVPEKNVKTKFVAPIEKIEATASNIPESSENSIEITSSEAVDATT</sequence>
<dbReference type="EMBL" id="UYYF01005221">
    <property type="protein sequence ID" value="VDN08338.1"/>
    <property type="molecule type" value="Genomic_DNA"/>
</dbReference>
<keyword evidence="1" id="KW-1015">Disulfide bond</keyword>
<feature type="compositionally biased region" description="Polar residues" evidence="2">
    <location>
        <begin position="165"/>
        <end position="177"/>
    </location>
</feature>
<evidence type="ECO:0000256" key="1">
    <source>
        <dbReference type="ARBA" id="ARBA00023157"/>
    </source>
</evidence>
<keyword evidence="5" id="KW-1185">Reference proteome</keyword>
<dbReference type="InterPro" id="IPR035976">
    <property type="entry name" value="Sushi/SCR/CCP_sf"/>
</dbReference>
<evidence type="ECO:0000256" key="2">
    <source>
        <dbReference type="SAM" id="MobiDB-lite"/>
    </source>
</evidence>
<dbReference type="WBParaSite" id="TCLT_0001064601-mRNA-1">
    <property type="protein sequence ID" value="TCLT_0001064601-mRNA-1"/>
    <property type="gene ID" value="TCLT_0001064601"/>
</dbReference>
<evidence type="ECO:0000313" key="4">
    <source>
        <dbReference type="EMBL" id="VDN08338.1"/>
    </source>
</evidence>
<feature type="region of interest" description="Disordered" evidence="2">
    <location>
        <begin position="219"/>
        <end position="245"/>
    </location>
</feature>
<feature type="region of interest" description="Disordered" evidence="2">
    <location>
        <begin position="151"/>
        <end position="206"/>
    </location>
</feature>
<name>A0A0N5DBS9_THECL</name>
<dbReference type="OMA" id="NHSPDNH"/>
<keyword evidence="3" id="KW-0732">Signal</keyword>
<feature type="chain" id="PRO_5043126754" evidence="3">
    <location>
        <begin position="26"/>
        <end position="245"/>
    </location>
</feature>
<feature type="signal peptide" evidence="3">
    <location>
        <begin position="1"/>
        <end position="25"/>
    </location>
</feature>
<dbReference type="AlphaFoldDB" id="A0A0N5DBS9"/>
<proteinExistence type="predicted"/>
<reference evidence="4 5" key="2">
    <citation type="submission" date="2018-11" db="EMBL/GenBank/DDBJ databases">
        <authorList>
            <consortium name="Pathogen Informatics"/>
        </authorList>
    </citation>
    <scope>NUCLEOTIDE SEQUENCE [LARGE SCALE GENOMIC DNA]</scope>
</reference>
<dbReference type="Proteomes" id="UP000276776">
    <property type="component" value="Unassembled WGS sequence"/>
</dbReference>
<evidence type="ECO:0000313" key="6">
    <source>
        <dbReference type="WBParaSite" id="TCLT_0001064601-mRNA-1"/>
    </source>
</evidence>
<reference evidence="6" key="1">
    <citation type="submission" date="2017-02" db="UniProtKB">
        <authorList>
            <consortium name="WormBaseParasite"/>
        </authorList>
    </citation>
    <scope>IDENTIFICATION</scope>
</reference>
<accession>A0A0N5DBS9</accession>
<feature type="compositionally biased region" description="Basic and acidic residues" evidence="2">
    <location>
        <begin position="151"/>
        <end position="164"/>
    </location>
</feature>
<evidence type="ECO:0000256" key="3">
    <source>
        <dbReference type="SAM" id="SignalP"/>
    </source>
</evidence>
<dbReference type="SUPFAM" id="SSF57535">
    <property type="entry name" value="Complement control module/SCR domain"/>
    <property type="match status" value="1"/>
</dbReference>
<protein>
    <submittedName>
        <fullName evidence="6">Sushi domain-containing protein</fullName>
    </submittedName>
</protein>